<feature type="domain" description="Adenosine deaminase" evidence="6">
    <location>
        <begin position="36"/>
        <end position="361"/>
    </location>
</feature>
<evidence type="ECO:0000256" key="5">
    <source>
        <dbReference type="ARBA" id="ARBA00022833"/>
    </source>
</evidence>
<protein>
    <submittedName>
        <fullName evidence="7">Adenosine deaminase</fullName>
    </submittedName>
</protein>
<dbReference type="PANTHER" id="PTHR43114:SF6">
    <property type="entry name" value="ADENINE DEAMINASE"/>
    <property type="match status" value="1"/>
</dbReference>
<dbReference type="InterPro" id="IPR032466">
    <property type="entry name" value="Metal_Hydrolase"/>
</dbReference>
<dbReference type="SUPFAM" id="SSF51556">
    <property type="entry name" value="Metallo-dependent hydrolases"/>
    <property type="match status" value="1"/>
</dbReference>
<name>A0ABN3K2V1_9ACTN</name>
<dbReference type="InterPro" id="IPR006650">
    <property type="entry name" value="A/AMP_deam_AS"/>
</dbReference>
<evidence type="ECO:0000256" key="2">
    <source>
        <dbReference type="ARBA" id="ARBA00006676"/>
    </source>
</evidence>
<dbReference type="InterPro" id="IPR001365">
    <property type="entry name" value="A_deaminase_dom"/>
</dbReference>
<evidence type="ECO:0000259" key="6">
    <source>
        <dbReference type="Pfam" id="PF00962"/>
    </source>
</evidence>
<dbReference type="NCBIfam" id="TIGR01430">
    <property type="entry name" value="aden_deam"/>
    <property type="match status" value="1"/>
</dbReference>
<dbReference type="RefSeq" id="WP_344595700.1">
    <property type="nucleotide sequence ID" value="NZ_BAAARW010000032.1"/>
</dbReference>
<evidence type="ECO:0000313" key="8">
    <source>
        <dbReference type="Proteomes" id="UP001501231"/>
    </source>
</evidence>
<proteinExistence type="inferred from homology"/>
<comment type="caution">
    <text evidence="7">The sequence shown here is derived from an EMBL/GenBank/DDBJ whole genome shotgun (WGS) entry which is preliminary data.</text>
</comment>
<dbReference type="EMBL" id="BAAARW010000032">
    <property type="protein sequence ID" value="GAA2447248.1"/>
    <property type="molecule type" value="Genomic_DNA"/>
</dbReference>
<dbReference type="InterPro" id="IPR006330">
    <property type="entry name" value="Ado/ade_deaminase"/>
</dbReference>
<reference evidence="7 8" key="1">
    <citation type="journal article" date="2019" name="Int. J. Syst. Evol. Microbiol.">
        <title>The Global Catalogue of Microorganisms (GCM) 10K type strain sequencing project: providing services to taxonomists for standard genome sequencing and annotation.</title>
        <authorList>
            <consortium name="The Broad Institute Genomics Platform"/>
            <consortium name="The Broad Institute Genome Sequencing Center for Infectious Disease"/>
            <person name="Wu L."/>
            <person name="Ma J."/>
        </authorList>
    </citation>
    <scope>NUCLEOTIDE SEQUENCE [LARGE SCALE GENOMIC DNA]</scope>
    <source>
        <strain evidence="7 8">JCM 3325</strain>
    </source>
</reference>
<keyword evidence="5" id="KW-0862">Zinc</keyword>
<evidence type="ECO:0000256" key="1">
    <source>
        <dbReference type="ARBA" id="ARBA00001947"/>
    </source>
</evidence>
<keyword evidence="3" id="KW-0479">Metal-binding</keyword>
<organism evidence="7 8">
    <name type="scientific">Actinomadura vinacea</name>
    <dbReference type="NCBI Taxonomy" id="115336"/>
    <lineage>
        <taxon>Bacteria</taxon>
        <taxon>Bacillati</taxon>
        <taxon>Actinomycetota</taxon>
        <taxon>Actinomycetes</taxon>
        <taxon>Streptosporangiales</taxon>
        <taxon>Thermomonosporaceae</taxon>
        <taxon>Actinomadura</taxon>
    </lineage>
</organism>
<accession>A0ABN3K2V1</accession>
<dbReference type="Proteomes" id="UP001501231">
    <property type="component" value="Unassembled WGS sequence"/>
</dbReference>
<comment type="cofactor">
    <cofactor evidence="1">
        <name>Zn(2+)</name>
        <dbReference type="ChEBI" id="CHEBI:29105"/>
    </cofactor>
</comment>
<evidence type="ECO:0000313" key="7">
    <source>
        <dbReference type="EMBL" id="GAA2447248.1"/>
    </source>
</evidence>
<keyword evidence="8" id="KW-1185">Reference proteome</keyword>
<keyword evidence="4" id="KW-0378">Hydrolase</keyword>
<evidence type="ECO:0000256" key="4">
    <source>
        <dbReference type="ARBA" id="ARBA00022801"/>
    </source>
</evidence>
<dbReference type="NCBIfam" id="NF006849">
    <property type="entry name" value="PRK09358.1-5"/>
    <property type="match status" value="1"/>
</dbReference>
<comment type="similarity">
    <text evidence="2">Belongs to the metallo-dependent hydrolases superfamily. Adenosine and AMP deaminases family.</text>
</comment>
<sequence length="369" mass="40098">MEARLASPRHVHDHPRHAALDGLDARGAARDLAALPKAHLHLHFTGSMRHSTLVELAARHEVHLPDALVEDWPPSLHATDERGWFRFQRLYDIARSVLRTPEDLRRLVRETAEDEAAEGSGWLEIQVDPSGYAARFGGLTPTVELVLDAVREAEQATGVGIGVVIAANRTRHPLDAKTLARLAVRYAGRGVVGFGLSNDERRGRAYDFEGAFRIARRGGLLSVPHGGELLGAGSVRECLETLSADRLGHGVRAVEDPRLLERIADREVTLEVCPASNVSLGVAATAADVPLRTLYEAGARMALGADDPLLFGSRLVRQYELARTEHGFGDAELAELARQSIRGSAAPDAVRRKLLSDVDAWERGTPAGR</sequence>
<gene>
    <name evidence="7" type="ORF">GCM10010191_75580</name>
</gene>
<dbReference type="Pfam" id="PF00962">
    <property type="entry name" value="A_deaminase"/>
    <property type="match status" value="1"/>
</dbReference>
<dbReference type="Gene3D" id="3.20.20.140">
    <property type="entry name" value="Metal-dependent hydrolases"/>
    <property type="match status" value="1"/>
</dbReference>
<evidence type="ECO:0000256" key="3">
    <source>
        <dbReference type="ARBA" id="ARBA00022723"/>
    </source>
</evidence>
<dbReference type="PROSITE" id="PS00485">
    <property type="entry name" value="A_DEAMINASE"/>
    <property type="match status" value="1"/>
</dbReference>
<dbReference type="PANTHER" id="PTHR43114">
    <property type="entry name" value="ADENINE DEAMINASE"/>
    <property type="match status" value="1"/>
</dbReference>